<dbReference type="Gene3D" id="3.40.720.10">
    <property type="entry name" value="Alkaline Phosphatase, subunit A"/>
    <property type="match status" value="1"/>
</dbReference>
<accession>A0A1K2IB35</accession>
<dbReference type="OrthoDB" id="9765065at2"/>
<dbReference type="GO" id="GO:0046872">
    <property type="term" value="F:metal ion binding"/>
    <property type="evidence" value="ECO:0007669"/>
    <property type="project" value="UniProtKB-KW"/>
</dbReference>
<reference evidence="7 8" key="1">
    <citation type="submission" date="2016-10" db="EMBL/GenBank/DDBJ databases">
        <authorList>
            <person name="de Groot N.N."/>
        </authorList>
    </citation>
    <scope>NUCLEOTIDE SEQUENCE [LARGE SCALE GENOMIC DNA]</scope>
    <source>
        <strain evidence="7 8">DSM 18180</strain>
    </source>
</reference>
<dbReference type="InterPro" id="IPR017850">
    <property type="entry name" value="Alkaline_phosphatase_core_sf"/>
</dbReference>
<keyword evidence="5" id="KW-0812">Transmembrane</keyword>
<dbReference type="PROSITE" id="PS00523">
    <property type="entry name" value="SULFATASE_1"/>
    <property type="match status" value="1"/>
</dbReference>
<evidence type="ECO:0000256" key="5">
    <source>
        <dbReference type="SAM" id="Phobius"/>
    </source>
</evidence>
<evidence type="ECO:0000256" key="1">
    <source>
        <dbReference type="ARBA" id="ARBA00008779"/>
    </source>
</evidence>
<evidence type="ECO:0000256" key="4">
    <source>
        <dbReference type="ARBA" id="ARBA00022837"/>
    </source>
</evidence>
<comment type="similarity">
    <text evidence="1">Belongs to the sulfatase family.</text>
</comment>
<dbReference type="InterPro" id="IPR000917">
    <property type="entry name" value="Sulfatase_N"/>
</dbReference>
<dbReference type="InterPro" id="IPR024607">
    <property type="entry name" value="Sulfatase_CS"/>
</dbReference>
<dbReference type="Proteomes" id="UP000182544">
    <property type="component" value="Unassembled WGS sequence"/>
</dbReference>
<organism evidence="7 8">
    <name type="scientific">Flaviramulus basaltis</name>
    <dbReference type="NCBI Taxonomy" id="369401"/>
    <lineage>
        <taxon>Bacteria</taxon>
        <taxon>Pseudomonadati</taxon>
        <taxon>Bacteroidota</taxon>
        <taxon>Flavobacteriia</taxon>
        <taxon>Flavobacteriales</taxon>
        <taxon>Flavobacteriaceae</taxon>
        <taxon>Flaviramulus</taxon>
    </lineage>
</organism>
<dbReference type="EMBL" id="FPKV01000001">
    <property type="protein sequence ID" value="SFZ89454.1"/>
    <property type="molecule type" value="Genomic_DNA"/>
</dbReference>
<evidence type="ECO:0000256" key="2">
    <source>
        <dbReference type="ARBA" id="ARBA00022723"/>
    </source>
</evidence>
<keyword evidence="5" id="KW-1133">Transmembrane helix</keyword>
<dbReference type="PANTHER" id="PTHR42693">
    <property type="entry name" value="ARYLSULFATASE FAMILY MEMBER"/>
    <property type="match status" value="1"/>
</dbReference>
<dbReference type="STRING" id="369401.SAMN05428642_101291"/>
<dbReference type="SUPFAM" id="SSF53649">
    <property type="entry name" value="Alkaline phosphatase-like"/>
    <property type="match status" value="1"/>
</dbReference>
<keyword evidence="5" id="KW-0472">Membrane</keyword>
<dbReference type="Gene3D" id="3.30.1120.10">
    <property type="match status" value="1"/>
</dbReference>
<dbReference type="RefSeq" id="WP_084647826.1">
    <property type="nucleotide sequence ID" value="NZ_FPKV01000001.1"/>
</dbReference>
<dbReference type="GO" id="GO:0004065">
    <property type="term" value="F:arylsulfatase activity"/>
    <property type="evidence" value="ECO:0007669"/>
    <property type="project" value="TreeGrafter"/>
</dbReference>
<evidence type="ECO:0000259" key="6">
    <source>
        <dbReference type="Pfam" id="PF00884"/>
    </source>
</evidence>
<dbReference type="AlphaFoldDB" id="A0A1K2IB35"/>
<keyword evidence="3" id="KW-0378">Hydrolase</keyword>
<dbReference type="InterPro" id="IPR050738">
    <property type="entry name" value="Sulfatase"/>
</dbReference>
<evidence type="ECO:0000313" key="7">
    <source>
        <dbReference type="EMBL" id="SFZ89454.1"/>
    </source>
</evidence>
<keyword evidence="8" id="KW-1185">Reference proteome</keyword>
<proteinExistence type="inferred from homology"/>
<keyword evidence="4" id="KW-0106">Calcium</keyword>
<evidence type="ECO:0000256" key="3">
    <source>
        <dbReference type="ARBA" id="ARBA00022801"/>
    </source>
</evidence>
<evidence type="ECO:0000313" key="8">
    <source>
        <dbReference type="Proteomes" id="UP000182544"/>
    </source>
</evidence>
<feature type="domain" description="Sulfatase N-terminal" evidence="6">
    <location>
        <begin position="36"/>
        <end position="375"/>
    </location>
</feature>
<keyword evidence="2" id="KW-0479">Metal-binding</keyword>
<sequence length="516" mass="59160">MYTKYKYGFLIVTSIIVMTSFYSFKNQSKEDVSTKPNIIYILADDLGYGDVNFDFQELNEFNNPYIKTPNLAALAHQSVVFTQHYASSPVCSPSRAGLLTGKVPNRVNIDLFISDKKDNDRIFLSGKEVTIAELVKEEGYSTAIFGKWHLNGADWNDPNSWTGKTGSFPKQQGFDYGMVTKENPHLTTDLDKNSQKNPGDFFDLDGNPLGVIKGYSSKIITDNALQWLSKTQEKSDPFFLFLSYDAVHEFISNPDEYNNMYKSGDPDKDQYYANVTYLDHQIGRLMKALDAMKLRENTIIFFSSDNGPEVWRTNSGSGRSFGTSYPLHGQKRQLFEGGIKVPGLVSWKDKISPRICDAPIVNYDVLPTICDIANVNLNSELKIDGVSIYQYLLNNSPIERKKPLYWQFEKRRQNWELMGEGYNQRYVGNKPLKEGIPPQVVIRQNNYVLHGYSDKLYSKPNSYKLYDIEKDPLMTKDLSTYKPSLFEELVSKLEDMYEDVNIDRVKSAQEMKMRFN</sequence>
<name>A0A1K2IB35_9FLAO</name>
<gene>
    <name evidence="7" type="ORF">SAMN05428642_101291</name>
</gene>
<protein>
    <submittedName>
        <fullName evidence="7">Arylsulfatase A</fullName>
    </submittedName>
</protein>
<feature type="transmembrane region" description="Helical" evidence="5">
    <location>
        <begin position="7"/>
        <end position="24"/>
    </location>
</feature>
<dbReference type="Pfam" id="PF00884">
    <property type="entry name" value="Sulfatase"/>
    <property type="match status" value="1"/>
</dbReference>
<dbReference type="PANTHER" id="PTHR42693:SF53">
    <property type="entry name" value="ENDO-4-O-SULFATASE"/>
    <property type="match status" value="1"/>
</dbReference>